<dbReference type="RefSeq" id="WP_174410833.1">
    <property type="nucleotide sequence ID" value="NZ_BLVP01000035.1"/>
</dbReference>
<name>A0A7J0BWX2_9BACT</name>
<dbReference type="EMBL" id="BLVP01000035">
    <property type="protein sequence ID" value="GFM38216.1"/>
    <property type="molecule type" value="Genomic_DNA"/>
</dbReference>
<gene>
    <name evidence="1" type="ORF">DSM19430T_29000</name>
</gene>
<proteinExistence type="predicted"/>
<dbReference type="Proteomes" id="UP000503820">
    <property type="component" value="Unassembled WGS sequence"/>
</dbReference>
<organism evidence="1 2">
    <name type="scientific">Desulfovibrio psychrotolerans</name>
    <dbReference type="NCBI Taxonomy" id="415242"/>
    <lineage>
        <taxon>Bacteria</taxon>
        <taxon>Pseudomonadati</taxon>
        <taxon>Thermodesulfobacteriota</taxon>
        <taxon>Desulfovibrionia</taxon>
        <taxon>Desulfovibrionales</taxon>
        <taxon>Desulfovibrionaceae</taxon>
        <taxon>Desulfovibrio</taxon>
    </lineage>
</organism>
<sequence length="289" mass="33100">MRDHLANMLNAAKASFDEWARENARFCDLKRARFDLPGGYPYGERHMQSIYLLRYYAAYLAETCMLFEELSENGLQFPVITSFGCGSLLDAKAAQYVFDGVYRYRGYDIHDWHLKGVALGDGCEFWQGDLFLARDFPDTTNVFHFPRSVGDLGERMNELSGSLLASRLHSDIIYVTATCRNDIEYDFEKLVAFGNLLTGYSLDIWIRRSGLDIVNFFGRNGRNGIAQKYSWFNAVNDAEAVSFCSGMVEKCEQSSYINCPLPDCREYVSRWPTLTLGELSYVALKYKRD</sequence>
<comment type="caution">
    <text evidence="1">The sequence shown here is derived from an EMBL/GenBank/DDBJ whole genome shotgun (WGS) entry which is preliminary data.</text>
</comment>
<dbReference type="AlphaFoldDB" id="A0A7J0BWX2"/>
<evidence type="ECO:0000313" key="1">
    <source>
        <dbReference type="EMBL" id="GFM38216.1"/>
    </source>
</evidence>
<keyword evidence="2" id="KW-1185">Reference proteome</keyword>
<reference evidence="1 2" key="1">
    <citation type="submission" date="2020-05" db="EMBL/GenBank/DDBJ databases">
        <title>Draft genome sequence of Desulfovibrio psychrotolerans JS1T.</title>
        <authorList>
            <person name="Ueno A."/>
            <person name="Tamazawa S."/>
            <person name="Tamamura S."/>
            <person name="Murakami T."/>
            <person name="Kiyama T."/>
            <person name="Inomata H."/>
            <person name="Amano Y."/>
            <person name="Miyakawa K."/>
            <person name="Tamaki H."/>
            <person name="Naganuma T."/>
            <person name="Kaneko K."/>
        </authorList>
    </citation>
    <scope>NUCLEOTIDE SEQUENCE [LARGE SCALE GENOMIC DNA]</scope>
    <source>
        <strain evidence="1 2">JS1</strain>
    </source>
</reference>
<protein>
    <submittedName>
        <fullName evidence="1">Uncharacterized protein</fullName>
    </submittedName>
</protein>
<accession>A0A7J0BWX2</accession>
<evidence type="ECO:0000313" key="2">
    <source>
        <dbReference type="Proteomes" id="UP000503820"/>
    </source>
</evidence>